<proteinExistence type="predicted"/>
<evidence type="ECO:0000256" key="7">
    <source>
        <dbReference type="ARBA" id="ARBA00023014"/>
    </source>
</evidence>
<evidence type="ECO:0000313" key="10">
    <source>
        <dbReference type="EMBL" id="GLC26507.1"/>
    </source>
</evidence>
<dbReference type="InterPro" id="IPR020612">
    <property type="entry name" value="Methylthiotransferase_CS"/>
</dbReference>
<protein>
    <submittedName>
        <fullName evidence="10">tRNA (N(6)-L-threonylcarbamoyladenosine(37)-C(2))-methylthiotransferase MtaB</fullName>
    </submittedName>
</protein>
<keyword evidence="5" id="KW-0479">Metal-binding</keyword>
<dbReference type="AlphaFoldDB" id="A0AA37QA34"/>
<dbReference type="InterPro" id="IPR006638">
    <property type="entry name" value="Elp3/MiaA/NifB-like_rSAM"/>
</dbReference>
<dbReference type="EMBL" id="BRXS01000004">
    <property type="protein sequence ID" value="GLC26507.1"/>
    <property type="molecule type" value="Genomic_DNA"/>
</dbReference>
<dbReference type="InterPro" id="IPR023404">
    <property type="entry name" value="rSAM_horseshoe"/>
</dbReference>
<dbReference type="PROSITE" id="PS01278">
    <property type="entry name" value="MTTASE_RADICAL"/>
    <property type="match status" value="1"/>
</dbReference>
<dbReference type="SFLD" id="SFLDG01082">
    <property type="entry name" value="B12-binding_domain_containing"/>
    <property type="match status" value="1"/>
</dbReference>
<dbReference type="PANTHER" id="PTHR11918">
    <property type="entry name" value="RADICAL SAM PROTEINS"/>
    <property type="match status" value="1"/>
</dbReference>
<dbReference type="CDD" id="cd01335">
    <property type="entry name" value="Radical_SAM"/>
    <property type="match status" value="1"/>
</dbReference>
<evidence type="ECO:0000256" key="3">
    <source>
        <dbReference type="ARBA" id="ARBA00022679"/>
    </source>
</evidence>
<evidence type="ECO:0000313" key="11">
    <source>
        <dbReference type="Proteomes" id="UP001161325"/>
    </source>
</evidence>
<dbReference type="InterPro" id="IPR013848">
    <property type="entry name" value="Methylthiotransferase_N"/>
</dbReference>
<evidence type="ECO:0000256" key="6">
    <source>
        <dbReference type="ARBA" id="ARBA00023004"/>
    </source>
</evidence>
<evidence type="ECO:0000259" key="9">
    <source>
        <dbReference type="PROSITE" id="PS51918"/>
    </source>
</evidence>
<gene>
    <name evidence="10" type="ORF">rosag_30200</name>
</gene>
<comment type="caution">
    <text evidence="10">The sequence shown here is derived from an EMBL/GenBank/DDBJ whole genome shotgun (WGS) entry which is preliminary data.</text>
</comment>
<evidence type="ECO:0000256" key="2">
    <source>
        <dbReference type="ARBA" id="ARBA00022485"/>
    </source>
</evidence>
<dbReference type="PROSITE" id="PS51449">
    <property type="entry name" value="MTTASE_N"/>
    <property type="match status" value="1"/>
</dbReference>
<dbReference type="GO" id="GO:0051539">
    <property type="term" value="F:4 iron, 4 sulfur cluster binding"/>
    <property type="evidence" value="ECO:0007669"/>
    <property type="project" value="UniProtKB-KW"/>
</dbReference>
<dbReference type="SFLD" id="SFLDS00029">
    <property type="entry name" value="Radical_SAM"/>
    <property type="match status" value="1"/>
</dbReference>
<keyword evidence="3" id="KW-0808">Transferase</keyword>
<dbReference type="GO" id="GO:0035598">
    <property type="term" value="F:tRNA (N(6)-L-threonylcarbamoyladenosine(37)-C(2))-methylthiotransferase activity"/>
    <property type="evidence" value="ECO:0007669"/>
    <property type="project" value="TreeGrafter"/>
</dbReference>
<organism evidence="10 11">
    <name type="scientific">Roseisolibacter agri</name>
    <dbReference type="NCBI Taxonomy" id="2014610"/>
    <lineage>
        <taxon>Bacteria</taxon>
        <taxon>Pseudomonadati</taxon>
        <taxon>Gemmatimonadota</taxon>
        <taxon>Gemmatimonadia</taxon>
        <taxon>Gemmatimonadales</taxon>
        <taxon>Gemmatimonadaceae</taxon>
        <taxon>Roseisolibacter</taxon>
    </lineage>
</organism>
<dbReference type="InterPro" id="IPR058240">
    <property type="entry name" value="rSAM_sf"/>
</dbReference>
<dbReference type="InterPro" id="IPR007197">
    <property type="entry name" value="rSAM"/>
</dbReference>
<dbReference type="GO" id="GO:0046872">
    <property type="term" value="F:metal ion binding"/>
    <property type="evidence" value="ECO:0007669"/>
    <property type="project" value="UniProtKB-KW"/>
</dbReference>
<feature type="domain" description="MTTase N-terminal" evidence="8">
    <location>
        <begin position="1"/>
        <end position="125"/>
    </location>
</feature>
<dbReference type="InterPro" id="IPR038135">
    <property type="entry name" value="Methylthiotransferase_N_sf"/>
</dbReference>
<dbReference type="Gene3D" id="3.40.50.12160">
    <property type="entry name" value="Methylthiotransferase, N-terminal domain"/>
    <property type="match status" value="1"/>
</dbReference>
<name>A0AA37QA34_9BACT</name>
<dbReference type="SMART" id="SM00729">
    <property type="entry name" value="Elp3"/>
    <property type="match status" value="1"/>
</dbReference>
<evidence type="ECO:0000256" key="4">
    <source>
        <dbReference type="ARBA" id="ARBA00022691"/>
    </source>
</evidence>
<dbReference type="PANTHER" id="PTHR11918:SF45">
    <property type="entry name" value="THREONYLCARBAMOYLADENOSINE TRNA METHYLTHIOTRANSFERASE"/>
    <property type="match status" value="1"/>
</dbReference>
<accession>A0AA37QA34</accession>
<evidence type="ECO:0000259" key="8">
    <source>
        <dbReference type="PROSITE" id="PS51449"/>
    </source>
</evidence>
<evidence type="ECO:0000256" key="5">
    <source>
        <dbReference type="ARBA" id="ARBA00022723"/>
    </source>
</evidence>
<keyword evidence="6" id="KW-0408">Iron</keyword>
<reference evidence="10" key="1">
    <citation type="submission" date="2022-08" db="EMBL/GenBank/DDBJ databases">
        <title>Draft genome sequencing of Roseisolibacter agri AW1220.</title>
        <authorList>
            <person name="Tobiishi Y."/>
            <person name="Tonouchi A."/>
        </authorList>
    </citation>
    <scope>NUCLEOTIDE SEQUENCE</scope>
    <source>
        <strain evidence="10">AW1220</strain>
    </source>
</reference>
<comment type="cofactor">
    <cofactor evidence="1">
        <name>[4Fe-4S] cluster</name>
        <dbReference type="ChEBI" id="CHEBI:49883"/>
    </cofactor>
</comment>
<dbReference type="InterPro" id="IPR005839">
    <property type="entry name" value="Methylthiotransferase"/>
</dbReference>
<dbReference type="Pfam" id="PF00919">
    <property type="entry name" value="UPF0004"/>
    <property type="match status" value="1"/>
</dbReference>
<sequence>MNVHLRTFGCRANQYDSETVRAMLAAAGASVVDEAADADVAVFNSCAVTAEAEADLRKAVRRAARERPALRTVIMGCASALPRAATDPARLDALPGVEALVPGADMLALARALDLPPDAAAAVAAVQRGARALLRVQDGCDEHCTFCATTIARGANRSRPMATLLDEAERLAERHAELVLTGVHIGTYGRDAGTSLGALLEALVHRVPHARFRLSSVEATEVDARLAALLRDAAGHVCPYLHAPLQSGSDRLLRRMGRHWYTADAYAASVERLVDGRAVFGLGADVIAGFPGETEDDHAATLALVERLPFAALHVFPYSPRPGTAATRLPDPVAPAVAQRRAGELRALARAKGDAYAASRVGGAADVVVIGEGARRSGMTEDYLTVTLADASRPRGARAPARLALLDGRLTAVAVA</sequence>
<dbReference type="NCBIfam" id="TIGR00089">
    <property type="entry name" value="MiaB/RimO family radical SAM methylthiotransferase"/>
    <property type="match status" value="1"/>
</dbReference>
<keyword evidence="7" id="KW-0411">Iron-sulfur</keyword>
<dbReference type="Pfam" id="PF04055">
    <property type="entry name" value="Radical_SAM"/>
    <property type="match status" value="1"/>
</dbReference>
<dbReference type="RefSeq" id="WP_284350957.1">
    <property type="nucleotide sequence ID" value="NZ_BRXS01000004.1"/>
</dbReference>
<evidence type="ECO:0000256" key="1">
    <source>
        <dbReference type="ARBA" id="ARBA00001966"/>
    </source>
</evidence>
<dbReference type="Proteomes" id="UP001161325">
    <property type="component" value="Unassembled WGS sequence"/>
</dbReference>
<keyword evidence="2" id="KW-0004">4Fe-4S</keyword>
<feature type="domain" description="Radical SAM core" evidence="9">
    <location>
        <begin position="126"/>
        <end position="355"/>
    </location>
</feature>
<dbReference type="SUPFAM" id="SSF102114">
    <property type="entry name" value="Radical SAM enzymes"/>
    <property type="match status" value="1"/>
</dbReference>
<keyword evidence="11" id="KW-1185">Reference proteome</keyword>
<keyword evidence="4" id="KW-0949">S-adenosyl-L-methionine</keyword>
<dbReference type="PROSITE" id="PS51918">
    <property type="entry name" value="RADICAL_SAM"/>
    <property type="match status" value="1"/>
</dbReference>
<dbReference type="Gene3D" id="3.80.30.20">
    <property type="entry name" value="tm_1862 like domain"/>
    <property type="match status" value="1"/>
</dbReference>